<protein>
    <recommendedName>
        <fullName evidence="5">Prokaryotic metallothionein family protein</fullName>
    </recommendedName>
</protein>
<dbReference type="AlphaFoldDB" id="A0A2W6MZA1"/>
<evidence type="ECO:0008006" key="5">
    <source>
        <dbReference type="Google" id="ProtNLM"/>
    </source>
</evidence>
<dbReference type="NCBIfam" id="NF041023">
    <property type="entry name" value="PP0621_fam"/>
    <property type="match status" value="1"/>
</dbReference>
<dbReference type="SUPFAM" id="SSF57868">
    <property type="entry name" value="Metallothionein"/>
    <property type="match status" value="1"/>
</dbReference>
<sequence length="71" mass="8346">MQWLVVILLIVAVYYLFIRKPKTRENYKNTPKKPEEVMVECVKCGVYVSSKEAIIQDGKYYCSRECAKITH</sequence>
<reference evidence="3 4" key="1">
    <citation type="submission" date="2017-03" db="EMBL/GenBank/DDBJ databases">
        <title>Genomic and clinical evidence uncovers the enterohepatic species Helicobacter valdiviensis as a potential human intestinal pathogen.</title>
        <authorList>
            <person name="Fresia P."/>
            <person name="Jara R."/>
            <person name="Sierra R."/>
            <person name="Ferres I."/>
            <person name="Greif G."/>
            <person name="Iraola G."/>
            <person name="Collado L."/>
        </authorList>
    </citation>
    <scope>NUCLEOTIDE SEQUENCE [LARGE SCALE GENOMIC DNA]</scope>
    <source>
        <strain evidence="3 4">WBE14</strain>
    </source>
</reference>
<dbReference type="Proteomes" id="UP000249746">
    <property type="component" value="Unassembled WGS sequence"/>
</dbReference>
<dbReference type="EMBL" id="NBIU01000004">
    <property type="protein sequence ID" value="PZT48668.1"/>
    <property type="molecule type" value="Genomic_DNA"/>
</dbReference>
<dbReference type="InterPro" id="IPR017854">
    <property type="entry name" value="Metalthion_dom_sf"/>
</dbReference>
<dbReference type="OrthoDB" id="5356091at2"/>
<name>A0A2W6MZA1_9HELI</name>
<evidence type="ECO:0000313" key="4">
    <source>
        <dbReference type="Proteomes" id="UP000249746"/>
    </source>
</evidence>
<comment type="caution">
    <text evidence="3">The sequence shown here is derived from an EMBL/GenBank/DDBJ whole genome shotgun (WGS) entry which is preliminary data.</text>
</comment>
<keyword evidence="4" id="KW-1185">Reference proteome</keyword>
<evidence type="ECO:0000256" key="1">
    <source>
        <dbReference type="ARBA" id="ARBA00022723"/>
    </source>
</evidence>
<keyword evidence="1" id="KW-0479">Metal-binding</keyword>
<evidence type="ECO:0000313" key="3">
    <source>
        <dbReference type="EMBL" id="PZT48668.1"/>
    </source>
</evidence>
<gene>
    <name evidence="3" type="ORF">B6S12_02170</name>
</gene>
<evidence type="ECO:0000256" key="2">
    <source>
        <dbReference type="ARBA" id="ARBA00022851"/>
    </source>
</evidence>
<accession>A0A2W6MZA1</accession>
<keyword evidence="2" id="KW-0480">Metal-thiolate cluster</keyword>
<proteinExistence type="predicted"/>
<dbReference type="RefSeq" id="WP_111229188.1">
    <property type="nucleotide sequence ID" value="NZ_NBIU01000004.1"/>
</dbReference>
<dbReference type="InterPro" id="IPR049708">
    <property type="entry name" value="PP0621-like"/>
</dbReference>
<dbReference type="Gene3D" id="2.30.170.10">
    <property type="match status" value="1"/>
</dbReference>
<organism evidence="3 4">
    <name type="scientific">Helicobacter valdiviensis</name>
    <dbReference type="NCBI Taxonomy" id="1458358"/>
    <lineage>
        <taxon>Bacteria</taxon>
        <taxon>Pseudomonadati</taxon>
        <taxon>Campylobacterota</taxon>
        <taxon>Epsilonproteobacteria</taxon>
        <taxon>Campylobacterales</taxon>
        <taxon>Helicobacteraceae</taxon>
        <taxon>Helicobacter</taxon>
    </lineage>
</organism>
<dbReference type="GO" id="GO:0046872">
    <property type="term" value="F:metal ion binding"/>
    <property type="evidence" value="ECO:0007669"/>
    <property type="project" value="UniProtKB-KW"/>
</dbReference>